<gene>
    <name evidence="2" type="ORF">GOP47_0024450</name>
</gene>
<keyword evidence="1" id="KW-0175">Coiled coil</keyword>
<feature type="coiled-coil region" evidence="1">
    <location>
        <begin position="359"/>
        <end position="499"/>
    </location>
</feature>
<organism evidence="2 3">
    <name type="scientific">Adiantum capillus-veneris</name>
    <name type="common">Maidenhair fern</name>
    <dbReference type="NCBI Taxonomy" id="13818"/>
    <lineage>
        <taxon>Eukaryota</taxon>
        <taxon>Viridiplantae</taxon>
        <taxon>Streptophyta</taxon>
        <taxon>Embryophyta</taxon>
        <taxon>Tracheophyta</taxon>
        <taxon>Polypodiopsida</taxon>
        <taxon>Polypodiidae</taxon>
        <taxon>Polypodiales</taxon>
        <taxon>Pteridineae</taxon>
        <taxon>Pteridaceae</taxon>
        <taxon>Vittarioideae</taxon>
        <taxon>Adiantum</taxon>
    </lineage>
</organism>
<dbReference type="AlphaFoldDB" id="A0A9D4U310"/>
<dbReference type="Proteomes" id="UP000886520">
    <property type="component" value="Chromosome 24"/>
</dbReference>
<dbReference type="PANTHER" id="PTHR35468:SF1">
    <property type="entry name" value="MYOSIN-LIKE PROTEIN"/>
    <property type="match status" value="1"/>
</dbReference>
<reference evidence="2" key="1">
    <citation type="submission" date="2021-01" db="EMBL/GenBank/DDBJ databases">
        <title>Adiantum capillus-veneris genome.</title>
        <authorList>
            <person name="Fang Y."/>
            <person name="Liao Q."/>
        </authorList>
    </citation>
    <scope>NUCLEOTIDE SEQUENCE</scope>
    <source>
        <strain evidence="2">H3</strain>
        <tissue evidence="2">Leaf</tissue>
    </source>
</reference>
<dbReference type="EMBL" id="JABFUD020000024">
    <property type="protein sequence ID" value="KAI5060030.1"/>
    <property type="molecule type" value="Genomic_DNA"/>
</dbReference>
<evidence type="ECO:0000313" key="3">
    <source>
        <dbReference type="Proteomes" id="UP000886520"/>
    </source>
</evidence>
<protein>
    <submittedName>
        <fullName evidence="2">Uncharacterized protein</fullName>
    </submittedName>
</protein>
<proteinExistence type="predicted"/>
<accession>A0A9D4U310</accession>
<evidence type="ECO:0000313" key="2">
    <source>
        <dbReference type="EMBL" id="KAI5060030.1"/>
    </source>
</evidence>
<name>A0A9D4U310_ADICA</name>
<comment type="caution">
    <text evidence="2">The sequence shown here is derived from an EMBL/GenBank/DDBJ whole genome shotgun (WGS) entry which is preliminary data.</text>
</comment>
<sequence length="723" mass="80513">MMERAYLNPFGHIIGNAAEFGSLQSRLPRRNIADTHLGSSPGSAIACDSCSLHVATSLDSVTTYDTYTPHPTSPAAIAHDGIDMMYDAASPHLSFERPVMMQKTMHLNSETLNALVGEHSLRSSTYISDRDDNASDTSSDIRQFYLQPNNRRDRSSSPPSECARLDVTRVGSECSNGDGDCESFNTWCEQDQTLVREVLAAECSLPDGAKMDKEVHTRLASHSNYMGRDDEMQFCGLSSSLYQNSYKGQANGTPQPSYRNMKDMLCSENSFARCDIPIERTASGPPEDPTLALQGRLQDLLLVARVSDFVQEQEKDVHASSHSGSLNVREDEYEDGGMGMRKIDFMKSLSEDRRTATEAEVLRNELNSMSSELAEVKKALAFQKRDKLLCSGRQTQQTAAEAMYCKETIQRLVQQMQAEMEQWSQLQDILYKLQGELASLTEAQRFWEERAHRAEAQLLSLQEELHDWRCLAQSAKEELVMLRCERQILKDRIEMMEDAQMCMSGVNERLVEERRGAMVGTRHEEFGVCESFVHSRNESSRSSVDLGASSQRSFRKGVKKSINFSTNNENINTDTFQFGNVGVSIRAEAAGMQQLAGKKDDAGSKGKAKNPKPFAHFMNVNYSKDSSAHVNRQERKKARLFALKEKLNIASNGSNFAFNSENVKSGVLVGHAISARQDHTDTLWTLKPKASLPCAPTSTPLPSAPTSTPSRVLFGNIVNISNH</sequence>
<dbReference type="OrthoDB" id="1921697at2759"/>
<keyword evidence="3" id="KW-1185">Reference proteome</keyword>
<dbReference type="PANTHER" id="PTHR35468">
    <property type="entry name" value="MYOSIN-LIKE PROTEIN"/>
    <property type="match status" value="1"/>
</dbReference>
<evidence type="ECO:0000256" key="1">
    <source>
        <dbReference type="SAM" id="Coils"/>
    </source>
</evidence>